<keyword evidence="1" id="KW-0378">Hydrolase</keyword>
<dbReference type="GO" id="GO:0016787">
    <property type="term" value="F:hydrolase activity"/>
    <property type="evidence" value="ECO:0007669"/>
    <property type="project" value="UniProtKB-KW"/>
</dbReference>
<gene>
    <name evidence="3" type="ORF">HDA42_006824</name>
</gene>
<comment type="caution">
    <text evidence="3">The sequence shown here is derived from an EMBL/GenBank/DDBJ whole genome shotgun (WGS) entry which is preliminary data.</text>
</comment>
<evidence type="ECO:0000256" key="2">
    <source>
        <dbReference type="SAM" id="MobiDB-lite"/>
    </source>
</evidence>
<dbReference type="AlphaFoldDB" id="A0A7W3RPV7"/>
<evidence type="ECO:0000256" key="1">
    <source>
        <dbReference type="ARBA" id="ARBA00022801"/>
    </source>
</evidence>
<dbReference type="SUPFAM" id="SSF63817">
    <property type="entry name" value="Sortase"/>
    <property type="match status" value="1"/>
</dbReference>
<feature type="region of interest" description="Disordered" evidence="2">
    <location>
        <begin position="1"/>
        <end position="37"/>
    </location>
</feature>
<accession>A0A7W3RPV7</accession>
<dbReference type="CDD" id="cd05829">
    <property type="entry name" value="Sortase_F"/>
    <property type="match status" value="1"/>
</dbReference>
<name>A0A7W3RPV7_STRMR</name>
<proteinExistence type="predicted"/>
<dbReference type="Proteomes" id="UP000577386">
    <property type="component" value="Unassembled WGS sequence"/>
</dbReference>
<feature type="compositionally biased region" description="Basic and acidic residues" evidence="2">
    <location>
        <begin position="1"/>
        <end position="14"/>
    </location>
</feature>
<dbReference type="InterPro" id="IPR005754">
    <property type="entry name" value="Sortase"/>
</dbReference>
<reference evidence="3 4" key="1">
    <citation type="submission" date="2020-08" db="EMBL/GenBank/DDBJ databases">
        <title>Sequencing the genomes of 1000 actinobacteria strains.</title>
        <authorList>
            <person name="Klenk H.-P."/>
        </authorList>
    </citation>
    <scope>NUCLEOTIDE SEQUENCE [LARGE SCALE GENOMIC DNA]</scope>
    <source>
        <strain evidence="3 4">DSM 41827</strain>
    </source>
</reference>
<sequence>MRNAGDDRRFETGRRMTAPRLYQPARLAEEDEDDAVRRRRRAPWGVMALLLLSGLALLRNGSGEFDVGPPQPASAAAPDTRAPQSPGPTGPVPLTFSAADRVRIPAIHVDAPVTPVGLDPTGAVSAPPPEDPDLAGWFTGAVSPGEKGTSVIVGHVDNQQGPAVFYGLGALKKGNRVEVLRKDGRTAVFEIYGVEVFSKAGFPGDRVYGSKGTPELRVITCGGGFSKQNGYDGNVVVFARLVAVT</sequence>
<dbReference type="NCBIfam" id="NF033748">
    <property type="entry name" value="class_F_sortase"/>
    <property type="match status" value="1"/>
</dbReference>
<dbReference type="EMBL" id="JACJIJ010000002">
    <property type="protein sequence ID" value="MBA9057646.1"/>
    <property type="molecule type" value="Genomic_DNA"/>
</dbReference>
<dbReference type="InterPro" id="IPR023365">
    <property type="entry name" value="Sortase_dom-sf"/>
</dbReference>
<protein>
    <recommendedName>
        <fullName evidence="5">Class F sortase</fullName>
    </recommendedName>
</protein>
<keyword evidence="4" id="KW-1185">Reference proteome</keyword>
<evidence type="ECO:0000313" key="4">
    <source>
        <dbReference type="Proteomes" id="UP000577386"/>
    </source>
</evidence>
<feature type="region of interest" description="Disordered" evidence="2">
    <location>
        <begin position="66"/>
        <end position="91"/>
    </location>
</feature>
<dbReference type="Pfam" id="PF04203">
    <property type="entry name" value="Sortase"/>
    <property type="match status" value="1"/>
</dbReference>
<organism evidence="3 4">
    <name type="scientific">Streptomyces murinus</name>
    <dbReference type="NCBI Taxonomy" id="33900"/>
    <lineage>
        <taxon>Bacteria</taxon>
        <taxon>Bacillati</taxon>
        <taxon>Actinomycetota</taxon>
        <taxon>Actinomycetes</taxon>
        <taxon>Kitasatosporales</taxon>
        <taxon>Streptomycetaceae</taxon>
        <taxon>Streptomyces</taxon>
    </lineage>
</organism>
<dbReference type="Gene3D" id="2.40.260.10">
    <property type="entry name" value="Sortase"/>
    <property type="match status" value="1"/>
</dbReference>
<evidence type="ECO:0000313" key="3">
    <source>
        <dbReference type="EMBL" id="MBA9057646.1"/>
    </source>
</evidence>
<dbReference type="InterPro" id="IPR042001">
    <property type="entry name" value="Sortase_F"/>
</dbReference>
<evidence type="ECO:0008006" key="5">
    <source>
        <dbReference type="Google" id="ProtNLM"/>
    </source>
</evidence>